<dbReference type="InterPro" id="IPR014469">
    <property type="entry name" value="DUF2271"/>
</dbReference>
<evidence type="ECO:0000313" key="2">
    <source>
        <dbReference type="Proteomes" id="UP001596472"/>
    </source>
</evidence>
<accession>A0ABW2L9T1</accession>
<reference evidence="2" key="1">
    <citation type="journal article" date="2019" name="Int. J. Syst. Evol. Microbiol.">
        <title>The Global Catalogue of Microorganisms (GCM) 10K type strain sequencing project: providing services to taxonomists for standard genome sequencing and annotation.</title>
        <authorList>
            <consortium name="The Broad Institute Genomics Platform"/>
            <consortium name="The Broad Institute Genome Sequencing Center for Infectious Disease"/>
            <person name="Wu L."/>
            <person name="Ma J."/>
        </authorList>
    </citation>
    <scope>NUCLEOTIDE SEQUENCE [LARGE SCALE GENOMIC DNA]</scope>
    <source>
        <strain evidence="2">CGMCC 4.1467</strain>
    </source>
</reference>
<protein>
    <submittedName>
        <fullName evidence="1">DUF2271 domain-containing protein</fullName>
    </submittedName>
</protein>
<proteinExistence type="predicted"/>
<comment type="caution">
    <text evidence="1">The sequence shown here is derived from an EMBL/GenBank/DDBJ whole genome shotgun (WGS) entry which is preliminary data.</text>
</comment>
<dbReference type="Proteomes" id="UP001596472">
    <property type="component" value="Unassembled WGS sequence"/>
</dbReference>
<organism evidence="1 2">
    <name type="scientific">Haloferula chungangensis</name>
    <dbReference type="NCBI Taxonomy" id="1048331"/>
    <lineage>
        <taxon>Bacteria</taxon>
        <taxon>Pseudomonadati</taxon>
        <taxon>Verrucomicrobiota</taxon>
        <taxon>Verrucomicrobiia</taxon>
        <taxon>Verrucomicrobiales</taxon>
        <taxon>Verrucomicrobiaceae</taxon>
        <taxon>Haloferula</taxon>
    </lineage>
</organism>
<sequence>MKRLALLLPASLGAADLELSIEVPRLDVAEYHRPYVAAWIEKPDRSVAADLTVWYDTKMKDQEGETWLKDLRQWWRKSGRSKELPIDGLSSPTRPVGKHPVKVSDLELPALAEGEYTLIVEASREVGGREMVRIPFSWDGTTAVQSTASGKSELGEVTLSIINQK</sequence>
<gene>
    <name evidence="1" type="ORF">ACFQY0_14245</name>
</gene>
<evidence type="ECO:0000313" key="1">
    <source>
        <dbReference type="EMBL" id="MFC7338350.1"/>
    </source>
</evidence>
<dbReference type="Pfam" id="PF10029">
    <property type="entry name" value="DUF2271"/>
    <property type="match status" value="1"/>
</dbReference>
<name>A0ABW2L9T1_9BACT</name>
<keyword evidence="2" id="KW-1185">Reference proteome</keyword>
<dbReference type="RefSeq" id="WP_379713585.1">
    <property type="nucleotide sequence ID" value="NZ_JBHTBS010000007.1"/>
</dbReference>
<dbReference type="EMBL" id="JBHTBS010000007">
    <property type="protein sequence ID" value="MFC7338350.1"/>
    <property type="molecule type" value="Genomic_DNA"/>
</dbReference>
<dbReference type="PIRSF" id="PIRSF014995">
    <property type="entry name" value="UCP014995"/>
    <property type="match status" value="1"/>
</dbReference>